<dbReference type="OrthoDB" id="4261061at2759"/>
<dbReference type="AlphaFoldDB" id="A0A409YBX5"/>
<keyword evidence="1" id="KW-0472">Membrane</keyword>
<feature type="transmembrane region" description="Helical" evidence="1">
    <location>
        <begin position="156"/>
        <end position="174"/>
    </location>
</feature>
<protein>
    <submittedName>
        <fullName evidence="2">Uncharacterized protein</fullName>
    </submittedName>
</protein>
<keyword evidence="1" id="KW-1133">Transmembrane helix</keyword>
<feature type="transmembrane region" description="Helical" evidence="1">
    <location>
        <begin position="93"/>
        <end position="116"/>
    </location>
</feature>
<keyword evidence="1" id="KW-0812">Transmembrane</keyword>
<proteinExistence type="predicted"/>
<dbReference type="Proteomes" id="UP000284842">
    <property type="component" value="Unassembled WGS sequence"/>
</dbReference>
<organism evidence="2 3">
    <name type="scientific">Panaeolus cyanescens</name>
    <dbReference type="NCBI Taxonomy" id="181874"/>
    <lineage>
        <taxon>Eukaryota</taxon>
        <taxon>Fungi</taxon>
        <taxon>Dikarya</taxon>
        <taxon>Basidiomycota</taxon>
        <taxon>Agaricomycotina</taxon>
        <taxon>Agaricomycetes</taxon>
        <taxon>Agaricomycetidae</taxon>
        <taxon>Agaricales</taxon>
        <taxon>Agaricineae</taxon>
        <taxon>Galeropsidaceae</taxon>
        <taxon>Panaeolus</taxon>
    </lineage>
</organism>
<feature type="transmembrane region" description="Helical" evidence="1">
    <location>
        <begin position="195"/>
        <end position="218"/>
    </location>
</feature>
<gene>
    <name evidence="2" type="ORF">CVT24_005529</name>
</gene>
<comment type="caution">
    <text evidence="2">The sequence shown here is derived from an EMBL/GenBank/DDBJ whole genome shotgun (WGS) entry which is preliminary data.</text>
</comment>
<dbReference type="EMBL" id="NHTK01001308">
    <property type="protein sequence ID" value="PPR00505.1"/>
    <property type="molecule type" value="Genomic_DNA"/>
</dbReference>
<dbReference type="InParanoid" id="A0A409YBX5"/>
<accession>A0A409YBX5</accession>
<feature type="transmembrane region" description="Helical" evidence="1">
    <location>
        <begin position="230"/>
        <end position="250"/>
    </location>
</feature>
<sequence>MASPVVNVVMDGFSTTNRWLLYASLMLTPAQALGGVGSNSPINFGFLAYNWYQQYLWYIAAKGKELHALSLLPVYLNFIYAFTYIGGVPAGNIYMGILAGLGSAGLIIMNTITAWISLKTNLPEGDGVYQFFFFGWRRLSKGWRIFFLLWEISDTMLSVTMVLMALIGAVAIPLSAKKKYVEESKTFRLWRDTAILWGSALVLFVFGWPLILWMELIVKRNNIVSETDMIAVYLFIAQVVLMIVPTAISLGQMTFEKWRGVPTRLNVGEKEGGRPKDTESV</sequence>
<name>A0A409YBX5_9AGAR</name>
<feature type="transmembrane region" description="Helical" evidence="1">
    <location>
        <begin position="66"/>
        <end position="87"/>
    </location>
</feature>
<evidence type="ECO:0000313" key="3">
    <source>
        <dbReference type="Proteomes" id="UP000284842"/>
    </source>
</evidence>
<evidence type="ECO:0000256" key="1">
    <source>
        <dbReference type="SAM" id="Phobius"/>
    </source>
</evidence>
<reference evidence="2 3" key="1">
    <citation type="journal article" date="2018" name="Evol. Lett.">
        <title>Horizontal gene cluster transfer increased hallucinogenic mushroom diversity.</title>
        <authorList>
            <person name="Reynolds H.T."/>
            <person name="Vijayakumar V."/>
            <person name="Gluck-Thaler E."/>
            <person name="Korotkin H.B."/>
            <person name="Matheny P.B."/>
            <person name="Slot J.C."/>
        </authorList>
    </citation>
    <scope>NUCLEOTIDE SEQUENCE [LARGE SCALE GENOMIC DNA]</scope>
    <source>
        <strain evidence="2 3">2629</strain>
    </source>
</reference>
<evidence type="ECO:0000313" key="2">
    <source>
        <dbReference type="EMBL" id="PPR00505.1"/>
    </source>
</evidence>
<keyword evidence="3" id="KW-1185">Reference proteome</keyword>
<dbReference type="STRING" id="181874.A0A409YBX5"/>